<dbReference type="Proteomes" id="UP000095286">
    <property type="component" value="Unplaced"/>
</dbReference>
<dbReference type="WBParaSite" id="RSKR_0000547600.1">
    <property type="protein sequence ID" value="RSKR_0000547600.1"/>
    <property type="gene ID" value="RSKR_0000547600"/>
</dbReference>
<protein>
    <submittedName>
        <fullName evidence="2">SCP domain-containing protein</fullName>
    </submittedName>
</protein>
<accession>A0AC35TYM0</accession>
<evidence type="ECO:0000313" key="1">
    <source>
        <dbReference type="Proteomes" id="UP000095286"/>
    </source>
</evidence>
<organism evidence="1 2">
    <name type="scientific">Rhabditophanes sp. KR3021</name>
    <dbReference type="NCBI Taxonomy" id="114890"/>
    <lineage>
        <taxon>Eukaryota</taxon>
        <taxon>Metazoa</taxon>
        <taxon>Ecdysozoa</taxon>
        <taxon>Nematoda</taxon>
        <taxon>Chromadorea</taxon>
        <taxon>Rhabditida</taxon>
        <taxon>Tylenchina</taxon>
        <taxon>Panagrolaimomorpha</taxon>
        <taxon>Strongyloidoidea</taxon>
        <taxon>Alloionematidae</taxon>
        <taxon>Rhabditophanes</taxon>
    </lineage>
</organism>
<sequence>MDAPSLQYSPDPEFQKLTTDLLEQAQYAYDYYIYFMYNYLRKKKPHALEASLKNASHIHAAKCADKVLRGLISKDVAVKKAFAKQLYWYGNIHGSHNNYTESEATVAQQKHGNNIYLHNAYLKRNWVYNDDRTFCYENTQFTSLIPICFADNLFLFDYCVLKPDEKFDRGGYLVETAADYNISERRLEPALKFTFHMPRNKMANFERLEEVVDVKESCDHQGKISNAKVYYCPQKFGEPCPSVITCDNSQTENFDDTRREFLTDQEILRKPSEYAMGQLNDYLMEKDNQQSIAALDMQFENCGEDPLNNKSYKWSFKNKKHLFEENKYGFKATNQPKQTKLPDEENDLNNNSFSKAWFNNPPKKNVRLASETSVKGIRPTMSESRSPGLTGPKPYYSPYKSATMINNKSLTINDSFKPMQLPAPSLSLLTDDVLDESCISQFPPVLTFNHLEQIKKSVTAKIKEDIKVSEEAPSTVMKTPKSRYQIQRPESLNLMSTPRNQKQSPDTLPTKCCPSCRRVTNRQMPGVPETPFNARKGDKKTSQTNYRKHDEDSGYNVADCHYEMEAFKKQNTANYVSARKNEERKSRTVQKMITPLQKSRSKTRNEHEEHKPTFFEQIKRLLTPKHKPQLALSENNTPKSKRKRSSTRDRMPSPIHPISNPAAVCTQCRSTLASKIDQAYKTPNQNETPKRLLTSKTIDQRTNHRLF</sequence>
<name>A0AC35TYM0_9BILA</name>
<proteinExistence type="predicted"/>
<evidence type="ECO:0000313" key="2">
    <source>
        <dbReference type="WBParaSite" id="RSKR_0000547600.1"/>
    </source>
</evidence>
<reference evidence="2" key="1">
    <citation type="submission" date="2016-11" db="UniProtKB">
        <authorList>
            <consortium name="WormBaseParasite"/>
        </authorList>
    </citation>
    <scope>IDENTIFICATION</scope>
    <source>
        <strain evidence="2">KR3021</strain>
    </source>
</reference>